<dbReference type="SUPFAM" id="SSF55785">
    <property type="entry name" value="PYP-like sensor domain (PAS domain)"/>
    <property type="match status" value="1"/>
</dbReference>
<dbReference type="InterPro" id="IPR013767">
    <property type="entry name" value="PAS_fold"/>
</dbReference>
<dbReference type="Proteomes" id="UP001589709">
    <property type="component" value="Unassembled WGS sequence"/>
</dbReference>
<accession>A0ABV5N0W5</accession>
<dbReference type="SUPFAM" id="SSF55781">
    <property type="entry name" value="GAF domain-like"/>
    <property type="match status" value="1"/>
</dbReference>
<dbReference type="EMBL" id="JBHMCY010000018">
    <property type="protein sequence ID" value="MFB9463494.1"/>
    <property type="molecule type" value="Genomic_DNA"/>
</dbReference>
<dbReference type="RefSeq" id="WP_381345690.1">
    <property type="nucleotide sequence ID" value="NZ_JBHMCY010000018.1"/>
</dbReference>
<sequence>MAALIDDQGKVVQWSSAAAKLLDRSADDVCGRPAARLFADPDRAAGVLPDHGATALWRHARGHDVAVRCRVLPLEGTAHRLLLAVPVDRAEEAEWGAALVRALLGQQHIGIVLRDTGLAVVRSNLDSGEALRLTPGSRLADVMEQPDAAVAEATLRAVLETGAPLVDRAQHVRTLSDPAHDYSLSVTAVRTTNRSGRPSGVTVLLTDATAQWRATRRLRLRHQAAIRVGSSLDVRRTAQDVADVLVPDFAELVAVDLAEPVLAGDEPSKTLGAGDPHLRRMAVRGAEGWPAGLLRPGDAFPALPNRPNIRAIQQGRTIVTDRATLEKAMGDNPLRRLLIPDDGRYVAVAPLFARGLILGLIGAWRTDREEPFDEQDADLLTEIAAHAALSIDNARRYTREHGAAVALQQRLLPAATTFTPAIDAVGRYLPAAGGAEIGGDWFDALPLPSLRVAMVVGDVVGHGLHAAATMGRLRTAVQTLADLELPPDELLTRLDELVARLAAEASPAERDAVGATCLVTLYDPVTQRCTMASAGHPPPIVAEPDGTARPVPVRPGPPLGVGGLPFETTTVQLAPDSWLALYTDGLLHRHADDIDTGADRLALRIAALHRSGTPLEEAGHALITGQSHGPAADDTALLLARIRPLRPGAVAEWEFPADPATVADARAAASGKLTEWGLAHLDFTVELIVSELVTNAVRYAGAPIGLRLIHDTVLFCEVSDPSNTQPRLRRAALSDEGGRGLFLVAQLSSRWGSRYGQSGKTIWVELDATPVS</sequence>
<dbReference type="CDD" id="cd16936">
    <property type="entry name" value="HATPase_RsbW-like"/>
    <property type="match status" value="1"/>
</dbReference>
<dbReference type="InterPro" id="IPR001932">
    <property type="entry name" value="PPM-type_phosphatase-like_dom"/>
</dbReference>
<comment type="caution">
    <text evidence="3">The sequence shown here is derived from an EMBL/GenBank/DDBJ whole genome shotgun (WGS) entry which is preliminary data.</text>
</comment>
<protein>
    <submittedName>
        <fullName evidence="3">SpoIIE family protein phosphatase</fullName>
    </submittedName>
</protein>
<dbReference type="PANTHER" id="PTHR43156">
    <property type="entry name" value="STAGE II SPORULATION PROTEIN E-RELATED"/>
    <property type="match status" value="1"/>
</dbReference>
<proteinExistence type="predicted"/>
<dbReference type="Pfam" id="PF13185">
    <property type="entry name" value="GAF_2"/>
    <property type="match status" value="1"/>
</dbReference>
<dbReference type="InterPro" id="IPR003018">
    <property type="entry name" value="GAF"/>
</dbReference>
<dbReference type="Gene3D" id="3.60.40.10">
    <property type="entry name" value="PPM-type phosphatase domain"/>
    <property type="match status" value="1"/>
</dbReference>
<evidence type="ECO:0000313" key="4">
    <source>
        <dbReference type="Proteomes" id="UP001589709"/>
    </source>
</evidence>
<dbReference type="InterPro" id="IPR003594">
    <property type="entry name" value="HATPase_dom"/>
</dbReference>
<dbReference type="Pfam" id="PF13581">
    <property type="entry name" value="HATPase_c_2"/>
    <property type="match status" value="1"/>
</dbReference>
<dbReference type="Pfam" id="PF00989">
    <property type="entry name" value="PAS"/>
    <property type="match status" value="1"/>
</dbReference>
<dbReference type="SUPFAM" id="SSF81606">
    <property type="entry name" value="PP2C-like"/>
    <property type="match status" value="1"/>
</dbReference>
<dbReference type="Gene3D" id="3.30.450.20">
    <property type="entry name" value="PAS domain"/>
    <property type="match status" value="2"/>
</dbReference>
<dbReference type="InterPro" id="IPR036890">
    <property type="entry name" value="HATPase_C_sf"/>
</dbReference>
<dbReference type="Pfam" id="PF07228">
    <property type="entry name" value="SpoIIE"/>
    <property type="match status" value="1"/>
</dbReference>
<keyword evidence="1" id="KW-0378">Hydrolase</keyword>
<dbReference type="PANTHER" id="PTHR43156:SF2">
    <property type="entry name" value="STAGE II SPORULATION PROTEIN E"/>
    <property type="match status" value="1"/>
</dbReference>
<dbReference type="Gene3D" id="3.30.450.40">
    <property type="match status" value="1"/>
</dbReference>
<dbReference type="InterPro" id="IPR035965">
    <property type="entry name" value="PAS-like_dom_sf"/>
</dbReference>
<evidence type="ECO:0000256" key="1">
    <source>
        <dbReference type="ARBA" id="ARBA00022801"/>
    </source>
</evidence>
<reference evidence="3 4" key="1">
    <citation type="submission" date="2024-09" db="EMBL/GenBank/DDBJ databases">
        <authorList>
            <person name="Sun Q."/>
            <person name="Mori K."/>
        </authorList>
    </citation>
    <scope>NUCLEOTIDE SEQUENCE [LARGE SCALE GENOMIC DNA]</scope>
    <source>
        <strain evidence="3 4">JCM 6917</strain>
    </source>
</reference>
<dbReference type="SMART" id="SM00065">
    <property type="entry name" value="GAF"/>
    <property type="match status" value="1"/>
</dbReference>
<keyword evidence="4" id="KW-1185">Reference proteome</keyword>
<dbReference type="InterPro" id="IPR029016">
    <property type="entry name" value="GAF-like_dom_sf"/>
</dbReference>
<name>A0ABV5N0W5_9ACTN</name>
<dbReference type="SMART" id="SM00331">
    <property type="entry name" value="PP2C_SIG"/>
    <property type="match status" value="1"/>
</dbReference>
<dbReference type="InterPro" id="IPR036457">
    <property type="entry name" value="PPM-type-like_dom_sf"/>
</dbReference>
<dbReference type="PROSITE" id="PS50112">
    <property type="entry name" value="PAS"/>
    <property type="match status" value="1"/>
</dbReference>
<dbReference type="CDD" id="cd00130">
    <property type="entry name" value="PAS"/>
    <property type="match status" value="1"/>
</dbReference>
<dbReference type="InterPro" id="IPR000014">
    <property type="entry name" value="PAS"/>
</dbReference>
<evidence type="ECO:0000259" key="2">
    <source>
        <dbReference type="PROSITE" id="PS50112"/>
    </source>
</evidence>
<feature type="domain" description="PAS" evidence="2">
    <location>
        <begin position="1"/>
        <end position="42"/>
    </location>
</feature>
<organism evidence="3 4">
    <name type="scientific">Streptomyces cinereospinus</name>
    <dbReference type="NCBI Taxonomy" id="285561"/>
    <lineage>
        <taxon>Bacteria</taxon>
        <taxon>Bacillati</taxon>
        <taxon>Actinomycetota</taxon>
        <taxon>Actinomycetes</taxon>
        <taxon>Kitasatosporales</taxon>
        <taxon>Streptomycetaceae</taxon>
        <taxon>Streptomyces</taxon>
    </lineage>
</organism>
<evidence type="ECO:0000313" key="3">
    <source>
        <dbReference type="EMBL" id="MFB9463494.1"/>
    </source>
</evidence>
<dbReference type="Gene3D" id="3.30.565.10">
    <property type="entry name" value="Histidine kinase-like ATPase, C-terminal domain"/>
    <property type="match status" value="1"/>
</dbReference>
<dbReference type="InterPro" id="IPR052016">
    <property type="entry name" value="Bact_Sigma-Reg"/>
</dbReference>
<gene>
    <name evidence="3" type="ORF">ACFF45_12450</name>
</gene>